<keyword evidence="4" id="KW-1185">Reference proteome</keyword>
<comment type="similarity">
    <text evidence="1">Belongs to the UPF0065 (bug) family.</text>
</comment>
<dbReference type="Pfam" id="PF03401">
    <property type="entry name" value="TctC"/>
    <property type="match status" value="1"/>
</dbReference>
<feature type="chain" id="PRO_5012853959" description="ABC transporter substrate-binding protein" evidence="2">
    <location>
        <begin position="29"/>
        <end position="331"/>
    </location>
</feature>
<reference evidence="4" key="1">
    <citation type="submission" date="2017-05" db="EMBL/GenBank/DDBJ databases">
        <title>Complete and WGS of Bordetella genogroups.</title>
        <authorList>
            <person name="Spilker T."/>
            <person name="Lipuma J."/>
        </authorList>
    </citation>
    <scope>NUCLEOTIDE SEQUENCE [LARGE SCALE GENOMIC DNA]</scope>
    <source>
        <strain evidence="4">AU8256</strain>
    </source>
</reference>
<dbReference type="PANTHER" id="PTHR42928:SF5">
    <property type="entry name" value="BLR1237 PROTEIN"/>
    <property type="match status" value="1"/>
</dbReference>
<comment type="caution">
    <text evidence="3">The sequence shown here is derived from an EMBL/GenBank/DDBJ whole genome shotgun (WGS) entry which is preliminary data.</text>
</comment>
<evidence type="ECO:0000256" key="2">
    <source>
        <dbReference type="SAM" id="SignalP"/>
    </source>
</evidence>
<dbReference type="AlphaFoldDB" id="A0A261W063"/>
<evidence type="ECO:0000313" key="3">
    <source>
        <dbReference type="EMBL" id="OZI79260.1"/>
    </source>
</evidence>
<gene>
    <name evidence="3" type="ORF">CAL24_04810</name>
</gene>
<proteinExistence type="inferred from homology"/>
<dbReference type="PANTHER" id="PTHR42928">
    <property type="entry name" value="TRICARBOXYLATE-BINDING PROTEIN"/>
    <property type="match status" value="1"/>
</dbReference>
<evidence type="ECO:0000256" key="1">
    <source>
        <dbReference type="ARBA" id="ARBA00006987"/>
    </source>
</evidence>
<feature type="signal peptide" evidence="2">
    <location>
        <begin position="1"/>
        <end position="28"/>
    </location>
</feature>
<dbReference type="Proteomes" id="UP000215633">
    <property type="component" value="Unassembled WGS sequence"/>
</dbReference>
<dbReference type="EMBL" id="NEVT01000003">
    <property type="protein sequence ID" value="OZI79260.1"/>
    <property type="molecule type" value="Genomic_DNA"/>
</dbReference>
<name>A0A261W063_9BORD</name>
<dbReference type="PIRSF" id="PIRSF017082">
    <property type="entry name" value="YflP"/>
    <property type="match status" value="1"/>
</dbReference>
<dbReference type="InterPro" id="IPR042100">
    <property type="entry name" value="Bug_dom1"/>
</dbReference>
<sequence length="331" mass="34352">MWNYRSIKSLAQLAVLAVGLAGAVPAGAQDSYPQRPVTIIVAFAPGGATDVLARKLAQKLGDHYKQSFVVENKPGAGGNIGTAYAARAKPDGYTLYLGTVASHGVAPNLYKNTGYDPVRDFTPIGLIAASPQIVVVNKDSPLRSVGDLVQHGQSDSATYASSGAGTTIHLAGEMFNIKAGTKMEHVPFSGSGPAVNALLGGHVDVMFDDMPSSAPHVKAGSLRGLAVTGTQRSPLFPDLPTLSEAGAPYGLAGFDVSAWFFLGAPAGIPDGVADSLNQALNAILVEDDMKSYAAERGAQTLPGTRQQAAQFIAGELKKWNEIITVGNIPKL</sequence>
<evidence type="ECO:0008006" key="5">
    <source>
        <dbReference type="Google" id="ProtNLM"/>
    </source>
</evidence>
<evidence type="ECO:0000313" key="4">
    <source>
        <dbReference type="Proteomes" id="UP000215633"/>
    </source>
</evidence>
<dbReference type="Gene3D" id="3.40.190.150">
    <property type="entry name" value="Bordetella uptake gene, domain 1"/>
    <property type="match status" value="1"/>
</dbReference>
<dbReference type="InterPro" id="IPR005064">
    <property type="entry name" value="BUG"/>
</dbReference>
<organism evidence="3 4">
    <name type="scientific">Bordetella genomosp. 2</name>
    <dbReference type="NCBI Taxonomy" id="1983456"/>
    <lineage>
        <taxon>Bacteria</taxon>
        <taxon>Pseudomonadati</taxon>
        <taxon>Pseudomonadota</taxon>
        <taxon>Betaproteobacteria</taxon>
        <taxon>Burkholderiales</taxon>
        <taxon>Alcaligenaceae</taxon>
        <taxon>Bordetella</taxon>
    </lineage>
</organism>
<keyword evidence="2" id="KW-0732">Signal</keyword>
<dbReference type="Gene3D" id="3.40.190.10">
    <property type="entry name" value="Periplasmic binding protein-like II"/>
    <property type="match status" value="1"/>
</dbReference>
<accession>A0A261W063</accession>
<dbReference type="RefSeq" id="WP_038854095.1">
    <property type="nucleotide sequence ID" value="NZ_NEVT01000003.1"/>
</dbReference>
<protein>
    <recommendedName>
        <fullName evidence="5">ABC transporter substrate-binding protein</fullName>
    </recommendedName>
</protein>
<dbReference type="SUPFAM" id="SSF53850">
    <property type="entry name" value="Periplasmic binding protein-like II"/>
    <property type="match status" value="1"/>
</dbReference>
<dbReference type="CDD" id="cd07012">
    <property type="entry name" value="PBP2_Bug_TTT"/>
    <property type="match status" value="1"/>
</dbReference>